<dbReference type="InterPro" id="IPR018714">
    <property type="entry name" value="DUF2237"/>
</dbReference>
<dbReference type="Gene3D" id="3.30.56.110">
    <property type="entry name" value="Protein of unknown function DUF2237"/>
    <property type="match status" value="1"/>
</dbReference>
<evidence type="ECO:0000313" key="2">
    <source>
        <dbReference type="Proteomes" id="UP000029843"/>
    </source>
</evidence>
<dbReference type="PATRIC" id="fig|28229.4.peg.2668"/>
<dbReference type="EMBL" id="JQED01000035">
    <property type="protein sequence ID" value="KGJ90370.1"/>
    <property type="molecule type" value="Genomic_DNA"/>
</dbReference>
<evidence type="ECO:0008006" key="3">
    <source>
        <dbReference type="Google" id="ProtNLM"/>
    </source>
</evidence>
<dbReference type="PANTHER" id="PTHR37466:SF1">
    <property type="entry name" value="SLR1628 PROTEIN"/>
    <property type="match status" value="1"/>
</dbReference>
<dbReference type="RefSeq" id="WP_033094351.1">
    <property type="nucleotide sequence ID" value="NZ_JQED01000035.1"/>
</dbReference>
<gene>
    <name evidence="1" type="ORF">ND2E_3518</name>
</gene>
<comment type="caution">
    <text evidence="1">The sequence shown here is derived from an EMBL/GenBank/DDBJ whole genome shotgun (WGS) entry which is preliminary data.</text>
</comment>
<dbReference type="Pfam" id="PF09996">
    <property type="entry name" value="DUF2237"/>
    <property type="match status" value="1"/>
</dbReference>
<organism evidence="1 2">
    <name type="scientific">Colwellia psychrerythraea</name>
    <name type="common">Vibrio psychroerythus</name>
    <dbReference type="NCBI Taxonomy" id="28229"/>
    <lineage>
        <taxon>Bacteria</taxon>
        <taxon>Pseudomonadati</taxon>
        <taxon>Pseudomonadota</taxon>
        <taxon>Gammaproteobacteria</taxon>
        <taxon>Alteromonadales</taxon>
        <taxon>Colwelliaceae</taxon>
        <taxon>Colwellia</taxon>
    </lineage>
</organism>
<sequence>MEMDESINVFGEALVGCGGDPVTGFFRDNKCNTSPQDVGSHTICIEASQQFLEFSRFKGNDLSTPRPEFNFDGIKPGDTWCLCAERWLEAYQGDRAPRVHLRKTHIKALEVVPIEILKKYALDLS</sequence>
<accession>A0A099KJD7</accession>
<name>A0A099KJD7_COLPS</name>
<dbReference type="OrthoDB" id="9792525at2"/>
<protein>
    <recommendedName>
        <fullName evidence="3">DUF2237 domain-containing protein</fullName>
    </recommendedName>
</protein>
<proteinExistence type="predicted"/>
<reference evidence="1 2" key="1">
    <citation type="submission" date="2014-08" db="EMBL/GenBank/DDBJ databases">
        <title>Genomic and Phenotypic Diversity of Colwellia psychrerythraea strains from Disparate Marine Basins.</title>
        <authorList>
            <person name="Techtmann S.M."/>
            <person name="Stelling S.C."/>
            <person name="Utturkar S.M."/>
            <person name="Alshibli N."/>
            <person name="Harris A."/>
            <person name="Brown S.D."/>
            <person name="Hazen T.C."/>
        </authorList>
    </citation>
    <scope>NUCLEOTIDE SEQUENCE [LARGE SCALE GENOMIC DNA]</scope>
    <source>
        <strain evidence="1 2">ND2E</strain>
    </source>
</reference>
<dbReference type="PANTHER" id="PTHR37466">
    <property type="entry name" value="SLR1628 PROTEIN"/>
    <property type="match status" value="1"/>
</dbReference>
<evidence type="ECO:0000313" key="1">
    <source>
        <dbReference type="EMBL" id="KGJ90370.1"/>
    </source>
</evidence>
<dbReference type="AlphaFoldDB" id="A0A099KJD7"/>
<dbReference type="Proteomes" id="UP000029843">
    <property type="component" value="Unassembled WGS sequence"/>
</dbReference>